<dbReference type="InterPro" id="IPR036867">
    <property type="entry name" value="R3H_dom_sf"/>
</dbReference>
<keyword evidence="6" id="KW-1185">Reference proteome</keyword>
<dbReference type="EMBL" id="BAABME010006733">
    <property type="protein sequence ID" value="GAA0169161.1"/>
    <property type="molecule type" value="Genomic_DNA"/>
</dbReference>
<feature type="domain" description="R3H" evidence="3">
    <location>
        <begin position="23"/>
        <end position="88"/>
    </location>
</feature>
<feature type="compositionally biased region" description="Basic and acidic residues" evidence="2">
    <location>
        <begin position="235"/>
        <end position="257"/>
    </location>
</feature>
<dbReference type="PROSITE" id="PS51061">
    <property type="entry name" value="R3H"/>
    <property type="match status" value="1"/>
</dbReference>
<dbReference type="GO" id="GO:0003676">
    <property type="term" value="F:nucleic acid binding"/>
    <property type="evidence" value="ECO:0007669"/>
    <property type="project" value="UniProtKB-UniRule"/>
</dbReference>
<keyword evidence="1" id="KW-0597">Phosphoprotein</keyword>
<evidence type="ECO:0000313" key="5">
    <source>
        <dbReference type="EMBL" id="GAA0169161.1"/>
    </source>
</evidence>
<comment type="caution">
    <text evidence="5">The sequence shown here is derived from an EMBL/GenBank/DDBJ whole genome shotgun (WGS) entry which is preliminary data.</text>
</comment>
<dbReference type="CDD" id="cd02642">
    <property type="entry name" value="R3H_encore_like"/>
    <property type="match status" value="1"/>
</dbReference>
<dbReference type="PROSITE" id="PS51673">
    <property type="entry name" value="SUZ"/>
    <property type="match status" value="1"/>
</dbReference>
<feature type="compositionally biased region" description="Polar residues" evidence="2">
    <location>
        <begin position="284"/>
        <end position="298"/>
    </location>
</feature>
<protein>
    <submittedName>
        <fullName evidence="5">Uncharacterized protein</fullName>
    </submittedName>
</protein>
<dbReference type="Proteomes" id="UP001454036">
    <property type="component" value="Unassembled WGS sequence"/>
</dbReference>
<dbReference type="PANTHER" id="PTHR15672">
    <property type="entry name" value="CAMP-REGULATED PHOSPHOPROTEIN 21 RELATED R3H DOMAIN CONTAINING PROTEIN"/>
    <property type="match status" value="1"/>
</dbReference>
<feature type="region of interest" description="Disordered" evidence="2">
    <location>
        <begin position="275"/>
        <end position="298"/>
    </location>
</feature>
<feature type="region of interest" description="Disordered" evidence="2">
    <location>
        <begin position="214"/>
        <end position="257"/>
    </location>
</feature>
<evidence type="ECO:0000256" key="1">
    <source>
        <dbReference type="ARBA" id="ARBA00022553"/>
    </source>
</evidence>
<gene>
    <name evidence="5" type="ORF">LIER_23705</name>
</gene>
<evidence type="ECO:0000259" key="3">
    <source>
        <dbReference type="PROSITE" id="PS51061"/>
    </source>
</evidence>
<dbReference type="AlphaFoldDB" id="A0AAV3R1S6"/>
<dbReference type="SMART" id="SM00393">
    <property type="entry name" value="R3H"/>
    <property type="match status" value="1"/>
</dbReference>
<organism evidence="5 6">
    <name type="scientific">Lithospermum erythrorhizon</name>
    <name type="common">Purple gromwell</name>
    <name type="synonym">Lithospermum officinale var. erythrorhizon</name>
    <dbReference type="NCBI Taxonomy" id="34254"/>
    <lineage>
        <taxon>Eukaryota</taxon>
        <taxon>Viridiplantae</taxon>
        <taxon>Streptophyta</taxon>
        <taxon>Embryophyta</taxon>
        <taxon>Tracheophyta</taxon>
        <taxon>Spermatophyta</taxon>
        <taxon>Magnoliopsida</taxon>
        <taxon>eudicotyledons</taxon>
        <taxon>Gunneridae</taxon>
        <taxon>Pentapetalae</taxon>
        <taxon>asterids</taxon>
        <taxon>lamiids</taxon>
        <taxon>Boraginales</taxon>
        <taxon>Boraginaceae</taxon>
        <taxon>Boraginoideae</taxon>
        <taxon>Lithospermeae</taxon>
        <taxon>Lithospermum</taxon>
    </lineage>
</organism>
<dbReference type="Pfam" id="PF12752">
    <property type="entry name" value="SUZ"/>
    <property type="match status" value="1"/>
</dbReference>
<evidence type="ECO:0000259" key="4">
    <source>
        <dbReference type="PROSITE" id="PS51673"/>
    </source>
</evidence>
<dbReference type="InterPro" id="IPR051937">
    <property type="entry name" value="R3H_domain_containing"/>
</dbReference>
<dbReference type="Gene3D" id="3.30.1370.50">
    <property type="entry name" value="R3H-like domain"/>
    <property type="match status" value="1"/>
</dbReference>
<sequence>MSLIESAMVEELAFLIKDNLPCKHLVLTMEEALVNFLHDDTSSDGMLELEPMSSYNRLLIHRLAEIFGFSHYSVGEGDERHLVLERCAETSVPAVLVSDLLWQFDELEGPRMSNILSRKRESSSGLNAELSSFNLSLEEREAAYLTARERIFSVDDGGNRGMVKQRPQKDPVVARRMIVHALGKKTKPSYESASQPSNVNIQGKNQLINRNNGVTSKVDMKNGSDSSQIKSMSGKSEDDKVVPSVAKRSENNMEKDFLRKEHMGAAKRMFVSALGFNPRRDGSTSKSNGLKPTRLSSE</sequence>
<feature type="domain" description="SUZ" evidence="4">
    <location>
        <begin position="91"/>
        <end position="156"/>
    </location>
</feature>
<dbReference type="InterPro" id="IPR001374">
    <property type="entry name" value="R3H_dom"/>
</dbReference>
<evidence type="ECO:0000256" key="2">
    <source>
        <dbReference type="SAM" id="MobiDB-lite"/>
    </source>
</evidence>
<evidence type="ECO:0000313" key="6">
    <source>
        <dbReference type="Proteomes" id="UP001454036"/>
    </source>
</evidence>
<dbReference type="PANTHER" id="PTHR15672:SF25">
    <property type="entry name" value="OS01G0100600 PROTEIN"/>
    <property type="match status" value="1"/>
</dbReference>
<feature type="compositionally biased region" description="Polar residues" evidence="2">
    <location>
        <begin position="223"/>
        <end position="234"/>
    </location>
</feature>
<dbReference type="SUPFAM" id="SSF82708">
    <property type="entry name" value="R3H domain"/>
    <property type="match status" value="1"/>
</dbReference>
<name>A0AAV3R1S6_LITER</name>
<dbReference type="InterPro" id="IPR024771">
    <property type="entry name" value="SUZ"/>
</dbReference>
<accession>A0AAV3R1S6</accession>
<dbReference type="Pfam" id="PF01424">
    <property type="entry name" value="R3H"/>
    <property type="match status" value="1"/>
</dbReference>
<reference evidence="5 6" key="1">
    <citation type="submission" date="2024-01" db="EMBL/GenBank/DDBJ databases">
        <title>The complete chloroplast genome sequence of Lithospermum erythrorhizon: insights into the phylogenetic relationship among Boraginaceae species and the maternal lineages of purple gromwells.</title>
        <authorList>
            <person name="Okada T."/>
            <person name="Watanabe K."/>
        </authorList>
    </citation>
    <scope>NUCLEOTIDE SEQUENCE [LARGE SCALE GENOMIC DNA]</scope>
</reference>
<proteinExistence type="predicted"/>